<sequence>MARVRQIMWAEDATIHPSSEAVFLINKATRCVAGDGYETRDRRGGRSEEARWTIYHPGLTCKSGQTVNL</sequence>
<dbReference type="HOGENOM" id="CLU_2779484_0_0_1"/>
<dbReference type="Proteomes" id="UP000032180">
    <property type="component" value="Chromosome 2"/>
</dbReference>
<dbReference type="Gramene" id="LPERR02G10610.1">
    <property type="protein sequence ID" value="LPERR02G10610.1"/>
    <property type="gene ID" value="LPERR02G10610"/>
</dbReference>
<keyword evidence="2" id="KW-1185">Reference proteome</keyword>
<accession>A0A0D9VEX7</accession>
<evidence type="ECO:0000313" key="1">
    <source>
        <dbReference type="EnsemblPlants" id="LPERR02G10610.1"/>
    </source>
</evidence>
<proteinExistence type="predicted"/>
<dbReference type="AlphaFoldDB" id="A0A0D9VEX7"/>
<dbReference type="EnsemblPlants" id="LPERR02G10610.1">
    <property type="protein sequence ID" value="LPERR02G10610.1"/>
    <property type="gene ID" value="LPERR02G10610"/>
</dbReference>
<reference evidence="2" key="2">
    <citation type="submission" date="2013-12" db="EMBL/GenBank/DDBJ databases">
        <authorList>
            <person name="Yu Y."/>
            <person name="Lee S."/>
            <person name="de Baynast K."/>
            <person name="Wissotski M."/>
            <person name="Liu L."/>
            <person name="Talag J."/>
            <person name="Goicoechea J."/>
            <person name="Angelova A."/>
            <person name="Jetty R."/>
            <person name="Kudrna D."/>
            <person name="Golser W."/>
            <person name="Rivera L."/>
            <person name="Zhang J."/>
            <person name="Wing R."/>
        </authorList>
    </citation>
    <scope>NUCLEOTIDE SEQUENCE</scope>
</reference>
<reference evidence="1" key="3">
    <citation type="submission" date="2015-04" db="UniProtKB">
        <authorList>
            <consortium name="EnsemblPlants"/>
        </authorList>
    </citation>
    <scope>IDENTIFICATION</scope>
</reference>
<organism evidence="1 2">
    <name type="scientific">Leersia perrieri</name>
    <dbReference type="NCBI Taxonomy" id="77586"/>
    <lineage>
        <taxon>Eukaryota</taxon>
        <taxon>Viridiplantae</taxon>
        <taxon>Streptophyta</taxon>
        <taxon>Embryophyta</taxon>
        <taxon>Tracheophyta</taxon>
        <taxon>Spermatophyta</taxon>
        <taxon>Magnoliopsida</taxon>
        <taxon>Liliopsida</taxon>
        <taxon>Poales</taxon>
        <taxon>Poaceae</taxon>
        <taxon>BOP clade</taxon>
        <taxon>Oryzoideae</taxon>
        <taxon>Oryzeae</taxon>
        <taxon>Oryzinae</taxon>
        <taxon>Leersia</taxon>
    </lineage>
</organism>
<reference evidence="1 2" key="1">
    <citation type="submission" date="2012-08" db="EMBL/GenBank/DDBJ databases">
        <title>Oryza genome evolution.</title>
        <authorList>
            <person name="Wing R.A."/>
        </authorList>
    </citation>
    <scope>NUCLEOTIDE SEQUENCE</scope>
</reference>
<protein>
    <submittedName>
        <fullName evidence="1">Uncharacterized protein</fullName>
    </submittedName>
</protein>
<name>A0A0D9VEX7_9ORYZ</name>
<evidence type="ECO:0000313" key="2">
    <source>
        <dbReference type="Proteomes" id="UP000032180"/>
    </source>
</evidence>